<feature type="region of interest" description="Disordered" evidence="1">
    <location>
        <begin position="67"/>
        <end position="137"/>
    </location>
</feature>
<name>A0AAD2PY63_9STRA</name>
<feature type="compositionally biased region" description="Basic residues" evidence="1">
    <location>
        <begin position="101"/>
        <end position="113"/>
    </location>
</feature>
<proteinExistence type="predicted"/>
<dbReference type="Proteomes" id="UP001295423">
    <property type="component" value="Unassembled WGS sequence"/>
</dbReference>
<dbReference type="AlphaFoldDB" id="A0AAD2PY63"/>
<evidence type="ECO:0000313" key="2">
    <source>
        <dbReference type="EMBL" id="CAJ1970163.1"/>
    </source>
</evidence>
<protein>
    <submittedName>
        <fullName evidence="2">Uncharacterized protein</fullName>
    </submittedName>
</protein>
<organism evidence="2 3">
    <name type="scientific">Cylindrotheca closterium</name>
    <dbReference type="NCBI Taxonomy" id="2856"/>
    <lineage>
        <taxon>Eukaryota</taxon>
        <taxon>Sar</taxon>
        <taxon>Stramenopiles</taxon>
        <taxon>Ochrophyta</taxon>
        <taxon>Bacillariophyta</taxon>
        <taxon>Bacillariophyceae</taxon>
        <taxon>Bacillariophycidae</taxon>
        <taxon>Bacillariales</taxon>
        <taxon>Bacillariaceae</taxon>
        <taxon>Cylindrotheca</taxon>
    </lineage>
</organism>
<sequence length="137" mass="15121">MNTKSPRHQFMRKMSSISIDSADSCDSYSSNLEPNHGFCSAPASIEFPALAEKRLSLERFVADIIDPNDGRVSPMRAPERTRSDKLKKSFGKGSKGMHLGVPKKKKQGKKGKKEMKQNGSINSAPPAMPLRKASFIQ</sequence>
<evidence type="ECO:0000256" key="1">
    <source>
        <dbReference type="SAM" id="MobiDB-lite"/>
    </source>
</evidence>
<reference evidence="2" key="1">
    <citation type="submission" date="2023-08" db="EMBL/GenBank/DDBJ databases">
        <authorList>
            <person name="Audoor S."/>
            <person name="Bilcke G."/>
        </authorList>
    </citation>
    <scope>NUCLEOTIDE SEQUENCE</scope>
</reference>
<feature type="compositionally biased region" description="Basic and acidic residues" evidence="1">
    <location>
        <begin position="77"/>
        <end position="87"/>
    </location>
</feature>
<comment type="caution">
    <text evidence="2">The sequence shown here is derived from an EMBL/GenBank/DDBJ whole genome shotgun (WGS) entry which is preliminary data.</text>
</comment>
<evidence type="ECO:0000313" key="3">
    <source>
        <dbReference type="Proteomes" id="UP001295423"/>
    </source>
</evidence>
<gene>
    <name evidence="2" type="ORF">CYCCA115_LOCUS24186</name>
</gene>
<keyword evidence="3" id="KW-1185">Reference proteome</keyword>
<accession>A0AAD2PY63</accession>
<dbReference type="EMBL" id="CAKOGP040002469">
    <property type="protein sequence ID" value="CAJ1970163.1"/>
    <property type="molecule type" value="Genomic_DNA"/>
</dbReference>